<dbReference type="GO" id="GO:0031048">
    <property type="term" value="P:regulatory ncRNA-mediated heterochromatin formation"/>
    <property type="evidence" value="ECO:0007669"/>
    <property type="project" value="TreeGrafter"/>
</dbReference>
<dbReference type="PANTHER" id="PTHR21357:SF4">
    <property type="entry name" value="FAM172 FAMILY PROTEIN HOMOLOG CG10038"/>
    <property type="match status" value="1"/>
</dbReference>
<dbReference type="Pfam" id="PF22749">
    <property type="entry name" value="Arb2"/>
    <property type="match status" value="1"/>
</dbReference>
<sequence length="423" mass="47436">MSQFRAKRLDIGGFVNSKIIRDHTKRKVFEQHEPESYFINQHDQIRMISHPTESYHYKINHRERINELYKEAHNTCIRHEILNRLHSLNLHTLRLPLNTPESCPHIPILASPDLSTAKRVVVYFGERNQDLGIFAYRIIGGDDGINAGSAVDFVKGIQSGAASGPGDEEEDAPAIVIANPGQLIWCRSQGRAMGRTEWENLPMESAVHPGFRLDEETGRNLVEGNRDEVEHVEYVFEHVLRGAGGGSARIDVIGSEWTGAAVVRYLGRHWSTWSTRTNGICLIAPLHGLEDLLPHSPDPTSTSPDSTTQTTLASSFADFISTRCRAYVVDKATIGTLVEGRAEFGCNVYASGEQHYVECIIIRAWRHMLDWFGRLSRGEDGVEEKWEMPESELRKESGEEEGHVVGKVDEMWAPDFAPSSAAK</sequence>
<feature type="domain" description="Arb2" evidence="2">
    <location>
        <begin position="37"/>
        <end position="330"/>
    </location>
</feature>
<name>A0A8H7AFE0_9EURO</name>
<dbReference type="InterPro" id="IPR053858">
    <property type="entry name" value="Arb2_dom"/>
</dbReference>
<proteinExistence type="predicted"/>
<dbReference type="GO" id="GO:0035197">
    <property type="term" value="F:siRNA binding"/>
    <property type="evidence" value="ECO:0007669"/>
    <property type="project" value="TreeGrafter"/>
</dbReference>
<dbReference type="AlphaFoldDB" id="A0A8H7AFE0"/>
<gene>
    <name evidence="3" type="ORF">GJ744_012309</name>
</gene>
<protein>
    <recommendedName>
        <fullName evidence="2">Arb2 domain-containing protein</fullName>
    </recommendedName>
</protein>
<keyword evidence="4" id="KW-1185">Reference proteome</keyword>
<dbReference type="GO" id="GO:0005634">
    <property type="term" value="C:nucleus"/>
    <property type="evidence" value="ECO:0007669"/>
    <property type="project" value="TreeGrafter"/>
</dbReference>
<dbReference type="EMBL" id="JAACFV010000095">
    <property type="protein sequence ID" value="KAF7506062.1"/>
    <property type="molecule type" value="Genomic_DNA"/>
</dbReference>
<evidence type="ECO:0000313" key="3">
    <source>
        <dbReference type="EMBL" id="KAF7506062.1"/>
    </source>
</evidence>
<dbReference type="Proteomes" id="UP000606974">
    <property type="component" value="Unassembled WGS sequence"/>
</dbReference>
<organism evidence="3 4">
    <name type="scientific">Endocarpon pusillum</name>
    <dbReference type="NCBI Taxonomy" id="364733"/>
    <lineage>
        <taxon>Eukaryota</taxon>
        <taxon>Fungi</taxon>
        <taxon>Dikarya</taxon>
        <taxon>Ascomycota</taxon>
        <taxon>Pezizomycotina</taxon>
        <taxon>Eurotiomycetes</taxon>
        <taxon>Chaetothyriomycetidae</taxon>
        <taxon>Verrucariales</taxon>
        <taxon>Verrucariaceae</taxon>
        <taxon>Endocarpon</taxon>
    </lineage>
</organism>
<feature type="compositionally biased region" description="Basic and acidic residues" evidence="1">
    <location>
        <begin position="388"/>
        <end position="410"/>
    </location>
</feature>
<comment type="caution">
    <text evidence="3">The sequence shown here is derived from an EMBL/GenBank/DDBJ whole genome shotgun (WGS) entry which is preliminary data.</text>
</comment>
<feature type="region of interest" description="Disordered" evidence="1">
    <location>
        <begin position="388"/>
        <end position="423"/>
    </location>
</feature>
<evidence type="ECO:0000259" key="2">
    <source>
        <dbReference type="Pfam" id="PF22749"/>
    </source>
</evidence>
<accession>A0A8H7AFE0</accession>
<evidence type="ECO:0000313" key="4">
    <source>
        <dbReference type="Proteomes" id="UP000606974"/>
    </source>
</evidence>
<reference evidence="3" key="1">
    <citation type="submission" date="2020-02" db="EMBL/GenBank/DDBJ databases">
        <authorList>
            <person name="Palmer J.M."/>
        </authorList>
    </citation>
    <scope>NUCLEOTIDE SEQUENCE</scope>
    <source>
        <strain evidence="3">EPUS1.4</strain>
        <tissue evidence="3">Thallus</tissue>
    </source>
</reference>
<dbReference type="OrthoDB" id="421951at2759"/>
<dbReference type="PANTHER" id="PTHR21357">
    <property type="entry name" value="FAM172 FAMILY PROTEIN HOMOLOG CG10038"/>
    <property type="match status" value="1"/>
</dbReference>
<dbReference type="InterPro" id="IPR048263">
    <property type="entry name" value="Arb2"/>
</dbReference>
<evidence type="ECO:0000256" key="1">
    <source>
        <dbReference type="SAM" id="MobiDB-lite"/>
    </source>
</evidence>